<evidence type="ECO:0000256" key="5">
    <source>
        <dbReference type="ARBA" id="ARBA00023163"/>
    </source>
</evidence>
<evidence type="ECO:0000313" key="9">
    <source>
        <dbReference type="Proteomes" id="UP001189122"/>
    </source>
</evidence>
<dbReference type="PANTHER" id="PTHR46201:SF9">
    <property type="entry name" value="PHD FINGER PROTEIN MALE MEIOCYTE DEATH 1"/>
    <property type="match status" value="1"/>
</dbReference>
<keyword evidence="5" id="KW-0804">Transcription</keyword>
<dbReference type="Gene3D" id="3.30.40.10">
    <property type="entry name" value="Zinc/RING finger domain, C3HC4 (zinc finger)"/>
    <property type="match status" value="1"/>
</dbReference>
<keyword evidence="2" id="KW-0863">Zinc-finger</keyword>
<dbReference type="InterPro" id="IPR011011">
    <property type="entry name" value="Znf_FYVE_PHD"/>
</dbReference>
<keyword evidence="9" id="KW-1185">Reference proteome</keyword>
<evidence type="ECO:0000259" key="7">
    <source>
        <dbReference type="SMART" id="SM00249"/>
    </source>
</evidence>
<evidence type="ECO:0000256" key="2">
    <source>
        <dbReference type="ARBA" id="ARBA00022771"/>
    </source>
</evidence>
<dbReference type="GO" id="GO:0008270">
    <property type="term" value="F:zinc ion binding"/>
    <property type="evidence" value="ECO:0007669"/>
    <property type="project" value="UniProtKB-KW"/>
</dbReference>
<dbReference type="InterPro" id="IPR013083">
    <property type="entry name" value="Znf_RING/FYVE/PHD"/>
</dbReference>
<feature type="domain" description="Zinc finger PHD-type" evidence="7">
    <location>
        <begin position="589"/>
        <end position="635"/>
    </location>
</feature>
<dbReference type="Proteomes" id="UP001189122">
    <property type="component" value="Unassembled WGS sequence"/>
</dbReference>
<dbReference type="SUPFAM" id="SSF57903">
    <property type="entry name" value="FYVE/PHD zinc finger"/>
    <property type="match status" value="1"/>
</dbReference>
<keyword evidence="4" id="KW-0805">Transcription regulation</keyword>
<keyword evidence="1" id="KW-0479">Metal-binding</keyword>
<dbReference type="SMART" id="SM00249">
    <property type="entry name" value="PHD"/>
    <property type="match status" value="1"/>
</dbReference>
<dbReference type="Pfam" id="PF25874">
    <property type="entry name" value="WHD_plant_repro"/>
    <property type="match status" value="1"/>
</dbReference>
<dbReference type="AlphaFoldDB" id="A0A7I8J229"/>
<dbReference type="CDD" id="cd15556">
    <property type="entry name" value="PHD_MMD1_like"/>
    <property type="match status" value="1"/>
</dbReference>
<evidence type="ECO:0000256" key="4">
    <source>
        <dbReference type="ARBA" id="ARBA00023015"/>
    </source>
</evidence>
<dbReference type="EMBL" id="CACRZD030000008">
    <property type="protein sequence ID" value="CAA6664276.1"/>
    <property type="molecule type" value="Genomic_DNA"/>
</dbReference>
<dbReference type="Pfam" id="PF25565">
    <property type="entry name" value="Ubiquitin_At1g33420"/>
    <property type="match status" value="1"/>
</dbReference>
<evidence type="ECO:0000256" key="6">
    <source>
        <dbReference type="SAM" id="MobiDB-lite"/>
    </source>
</evidence>
<proteinExistence type="predicted"/>
<dbReference type="InterPro" id="IPR057765">
    <property type="entry name" value="MS1-like_ubiquitin"/>
</dbReference>
<evidence type="ECO:0000256" key="3">
    <source>
        <dbReference type="ARBA" id="ARBA00022833"/>
    </source>
</evidence>
<name>A0A7I8J229_SPIIN</name>
<dbReference type="InterPro" id="IPR059080">
    <property type="entry name" value="WHD_PTC1"/>
</dbReference>
<dbReference type="InterPro" id="IPR058054">
    <property type="entry name" value="Znf_MS1-like"/>
</dbReference>
<dbReference type="PROSITE" id="PS01359">
    <property type="entry name" value="ZF_PHD_1"/>
    <property type="match status" value="1"/>
</dbReference>
<gene>
    <name evidence="8" type="ORF">SI7747_08010665</name>
</gene>
<dbReference type="Pfam" id="PF00628">
    <property type="entry name" value="PHD"/>
    <property type="match status" value="1"/>
</dbReference>
<evidence type="ECO:0000256" key="1">
    <source>
        <dbReference type="ARBA" id="ARBA00022723"/>
    </source>
</evidence>
<dbReference type="InterPro" id="IPR001965">
    <property type="entry name" value="Znf_PHD"/>
</dbReference>
<accession>A0A7I8J229</accession>
<dbReference type="PANTHER" id="PTHR46201">
    <property type="entry name" value="PHD FINGER PROTEIN MALE MEIOCYTE DEATH 1-RELATED"/>
    <property type="match status" value="1"/>
</dbReference>
<feature type="region of interest" description="Disordered" evidence="6">
    <location>
        <begin position="329"/>
        <end position="393"/>
    </location>
</feature>
<protein>
    <recommendedName>
        <fullName evidence="7">Zinc finger PHD-type domain-containing protein</fullName>
    </recommendedName>
</protein>
<dbReference type="EMBL" id="LR743595">
    <property type="protein sequence ID" value="CAA2624852.1"/>
    <property type="molecule type" value="Genomic_DNA"/>
</dbReference>
<dbReference type="InterPro" id="IPR019786">
    <property type="entry name" value="Zinc_finger_PHD-type_CS"/>
</dbReference>
<evidence type="ECO:0000313" key="8">
    <source>
        <dbReference type="EMBL" id="CAA2624852.1"/>
    </source>
</evidence>
<sequence length="650" mass="71125">MQQSWERWESRPAGKMISADLHAVGRRRPRVYGLRTFADPGCPCAEIEGHSLRGTTTWCTLLVDEKTGAVIPFYVVEEHVSLSSHPLCDHCRCAGWSHHFVSRRRYHLIIPSDDDWDRTSLRPDAFEQQTHILHGLVHCNGFGHLLRLNGRDGGSHFVAGRDVMDLWDRLCTALRVRNQKFGGKINIFGVQGNNGGGFITMEIDGPQAAPGGGPRHHLVRPVGLYAANRQLRDGAEGLPEIGGPPWSLNLDRLMEEFQRIGREGDRLHRIVLGYRRIAKARPCGPQRLQSVSDLLRFLLDFRSRRTAAAAAASAAAGEESQELVAAIGEPPHVSLPSGGRQREGSGIPSEAPAEPGFRHCGGGPRQPVAGEETEGGGAGHRRRLGAASGGMTRQEVRDAARLTIGDTGLLDFVLKSIGDCVVGGRVVRRSHNPATRVLEFSLEDLPSERGEADPSPAPIEPPPEQFSRHLVERDIAWVYRHVLLGIRPEAAEMALHCKRWGKSWDLRDEEDDRLRPPHEAPPPPEVLVLPPHATVGDLREEAEKAMRDTYCIMETFRATAVVGVAGEDGDPLFGCGAESGARVWSWKVRCVCGARDDDGERMVACDICEVWQHTRCAGIAEGAAVPPLFLCAACGTTVLRHTTTTATKVG</sequence>
<reference evidence="8 9" key="1">
    <citation type="submission" date="2019-12" db="EMBL/GenBank/DDBJ databases">
        <authorList>
            <person name="Scholz U."/>
            <person name="Mascher M."/>
            <person name="Fiebig A."/>
        </authorList>
    </citation>
    <scope>NUCLEOTIDE SEQUENCE</scope>
</reference>
<dbReference type="InterPro" id="IPR019787">
    <property type="entry name" value="Znf_PHD-finger"/>
</dbReference>
<organism evidence="8">
    <name type="scientific">Spirodela intermedia</name>
    <name type="common">Intermediate duckweed</name>
    <dbReference type="NCBI Taxonomy" id="51605"/>
    <lineage>
        <taxon>Eukaryota</taxon>
        <taxon>Viridiplantae</taxon>
        <taxon>Streptophyta</taxon>
        <taxon>Embryophyta</taxon>
        <taxon>Tracheophyta</taxon>
        <taxon>Spermatophyta</taxon>
        <taxon>Magnoliopsida</taxon>
        <taxon>Liliopsida</taxon>
        <taxon>Araceae</taxon>
        <taxon>Lemnoideae</taxon>
        <taxon>Spirodela</taxon>
    </lineage>
</organism>
<keyword evidence="3" id="KW-0862">Zinc</keyword>